<evidence type="ECO:0000256" key="3">
    <source>
        <dbReference type="ARBA" id="ARBA00022692"/>
    </source>
</evidence>
<dbReference type="SUPFAM" id="SSF57535">
    <property type="entry name" value="Complement control module/SCR domain"/>
    <property type="match status" value="1"/>
</dbReference>
<dbReference type="EMBL" id="CH916369">
    <property type="protein sequence ID" value="EDV93375.1"/>
    <property type="molecule type" value="Genomic_DNA"/>
</dbReference>
<dbReference type="AlphaFoldDB" id="B4JF94"/>
<evidence type="ECO:0000313" key="11">
    <source>
        <dbReference type="EMBL" id="EDV93375.1"/>
    </source>
</evidence>
<name>B4JF94_DROGR</name>
<evidence type="ECO:0000256" key="4">
    <source>
        <dbReference type="ARBA" id="ARBA00022737"/>
    </source>
</evidence>
<feature type="domain" description="Sushi" evidence="10">
    <location>
        <begin position="172"/>
        <end position="236"/>
    </location>
</feature>
<dbReference type="InterPro" id="IPR002172">
    <property type="entry name" value="LDrepeatLR_classA_rpt"/>
</dbReference>
<gene>
    <name evidence="11" type="primary">Dgri\GH18308</name>
    <name evidence="11" type="ORF">Dgri_GH18308</name>
</gene>
<dbReference type="InParanoid" id="B4JF94"/>
<keyword evidence="6" id="KW-0472">Membrane</keyword>
<dbReference type="Proteomes" id="UP000001070">
    <property type="component" value="Unassembled WGS sequence"/>
</dbReference>
<dbReference type="InterPro" id="IPR050685">
    <property type="entry name" value="LDLR"/>
</dbReference>
<dbReference type="PANTHER" id="PTHR24270:SF61">
    <property type="entry name" value="EGF-LIKE DOMAIN-CONTAINING PROTEIN"/>
    <property type="match status" value="1"/>
</dbReference>
<dbReference type="Gene3D" id="4.10.400.10">
    <property type="entry name" value="Low-density Lipoprotein Receptor"/>
    <property type="match status" value="2"/>
</dbReference>
<keyword evidence="3" id="KW-0812">Transmembrane</keyword>
<dbReference type="PROSITE" id="PS50923">
    <property type="entry name" value="SUSHI"/>
    <property type="match status" value="1"/>
</dbReference>
<evidence type="ECO:0000256" key="8">
    <source>
        <dbReference type="PROSITE-ProRule" id="PRU00124"/>
    </source>
</evidence>
<dbReference type="OMA" id="DESHEYC"/>
<reference evidence="11 12" key="1">
    <citation type="journal article" date="2007" name="Nature">
        <title>Evolution of genes and genomes on the Drosophila phylogeny.</title>
        <authorList>
            <consortium name="Drosophila 12 Genomes Consortium"/>
            <person name="Clark A.G."/>
            <person name="Eisen M.B."/>
            <person name="Smith D.R."/>
            <person name="Bergman C.M."/>
            <person name="Oliver B."/>
            <person name="Markow T.A."/>
            <person name="Kaufman T.C."/>
            <person name="Kellis M."/>
            <person name="Gelbart W."/>
            <person name="Iyer V.N."/>
            <person name="Pollard D.A."/>
            <person name="Sackton T.B."/>
            <person name="Larracuente A.M."/>
            <person name="Singh N.D."/>
            <person name="Abad J.P."/>
            <person name="Abt D.N."/>
            <person name="Adryan B."/>
            <person name="Aguade M."/>
            <person name="Akashi H."/>
            <person name="Anderson W.W."/>
            <person name="Aquadro C.F."/>
            <person name="Ardell D.H."/>
            <person name="Arguello R."/>
            <person name="Artieri C.G."/>
            <person name="Barbash D.A."/>
            <person name="Barker D."/>
            <person name="Barsanti P."/>
            <person name="Batterham P."/>
            <person name="Batzoglou S."/>
            <person name="Begun D."/>
            <person name="Bhutkar A."/>
            <person name="Blanco E."/>
            <person name="Bosak S.A."/>
            <person name="Bradley R.K."/>
            <person name="Brand A.D."/>
            <person name="Brent M.R."/>
            <person name="Brooks A.N."/>
            <person name="Brown R.H."/>
            <person name="Butlin R.K."/>
            <person name="Caggese C."/>
            <person name="Calvi B.R."/>
            <person name="Bernardo de Carvalho A."/>
            <person name="Caspi A."/>
            <person name="Castrezana S."/>
            <person name="Celniker S.E."/>
            <person name="Chang J.L."/>
            <person name="Chapple C."/>
            <person name="Chatterji S."/>
            <person name="Chinwalla A."/>
            <person name="Civetta A."/>
            <person name="Clifton S.W."/>
            <person name="Comeron J.M."/>
            <person name="Costello J.C."/>
            <person name="Coyne J.A."/>
            <person name="Daub J."/>
            <person name="David R.G."/>
            <person name="Delcher A.L."/>
            <person name="Delehaunty K."/>
            <person name="Do C.B."/>
            <person name="Ebling H."/>
            <person name="Edwards K."/>
            <person name="Eickbush T."/>
            <person name="Evans J.D."/>
            <person name="Filipski A."/>
            <person name="Findeiss S."/>
            <person name="Freyhult E."/>
            <person name="Fulton L."/>
            <person name="Fulton R."/>
            <person name="Garcia A.C."/>
            <person name="Gardiner A."/>
            <person name="Garfield D.A."/>
            <person name="Garvin B.E."/>
            <person name="Gibson G."/>
            <person name="Gilbert D."/>
            <person name="Gnerre S."/>
            <person name="Godfrey J."/>
            <person name="Good R."/>
            <person name="Gotea V."/>
            <person name="Gravely B."/>
            <person name="Greenberg A.J."/>
            <person name="Griffiths-Jones S."/>
            <person name="Gross S."/>
            <person name="Guigo R."/>
            <person name="Gustafson E.A."/>
            <person name="Haerty W."/>
            <person name="Hahn M.W."/>
            <person name="Halligan D.L."/>
            <person name="Halpern A.L."/>
            <person name="Halter G.M."/>
            <person name="Han M.V."/>
            <person name="Heger A."/>
            <person name="Hillier L."/>
            <person name="Hinrichs A.S."/>
            <person name="Holmes I."/>
            <person name="Hoskins R.A."/>
            <person name="Hubisz M.J."/>
            <person name="Hultmark D."/>
            <person name="Huntley M.A."/>
            <person name="Jaffe D.B."/>
            <person name="Jagadeeshan S."/>
            <person name="Jeck W.R."/>
            <person name="Johnson J."/>
            <person name="Jones C.D."/>
            <person name="Jordan W.C."/>
            <person name="Karpen G.H."/>
            <person name="Kataoka E."/>
            <person name="Keightley P.D."/>
            <person name="Kheradpour P."/>
            <person name="Kirkness E.F."/>
            <person name="Koerich L.B."/>
            <person name="Kristiansen K."/>
            <person name="Kudrna D."/>
            <person name="Kulathinal R.J."/>
            <person name="Kumar S."/>
            <person name="Kwok R."/>
            <person name="Lander E."/>
            <person name="Langley C.H."/>
            <person name="Lapoint R."/>
            <person name="Lazzaro B.P."/>
            <person name="Lee S.J."/>
            <person name="Levesque L."/>
            <person name="Li R."/>
            <person name="Lin C.F."/>
            <person name="Lin M.F."/>
            <person name="Lindblad-Toh K."/>
            <person name="Llopart A."/>
            <person name="Long M."/>
            <person name="Low L."/>
            <person name="Lozovsky E."/>
            <person name="Lu J."/>
            <person name="Luo M."/>
            <person name="Machado C.A."/>
            <person name="Makalowski W."/>
            <person name="Marzo M."/>
            <person name="Matsuda M."/>
            <person name="Matzkin L."/>
            <person name="McAllister B."/>
            <person name="McBride C.S."/>
            <person name="McKernan B."/>
            <person name="McKernan K."/>
            <person name="Mendez-Lago M."/>
            <person name="Minx P."/>
            <person name="Mollenhauer M.U."/>
            <person name="Montooth K."/>
            <person name="Mount S.M."/>
            <person name="Mu X."/>
            <person name="Myers E."/>
            <person name="Negre B."/>
            <person name="Newfeld S."/>
            <person name="Nielsen R."/>
            <person name="Noor M.A."/>
            <person name="O'Grady P."/>
            <person name="Pachter L."/>
            <person name="Papaceit M."/>
            <person name="Parisi M.J."/>
            <person name="Parisi M."/>
            <person name="Parts L."/>
            <person name="Pedersen J.S."/>
            <person name="Pesole G."/>
            <person name="Phillippy A.M."/>
            <person name="Ponting C.P."/>
            <person name="Pop M."/>
            <person name="Porcelli D."/>
            <person name="Powell J.R."/>
            <person name="Prohaska S."/>
            <person name="Pruitt K."/>
            <person name="Puig M."/>
            <person name="Quesneville H."/>
            <person name="Ram K.R."/>
            <person name="Rand D."/>
            <person name="Rasmussen M.D."/>
            <person name="Reed L.K."/>
            <person name="Reenan R."/>
            <person name="Reily A."/>
            <person name="Remington K.A."/>
            <person name="Rieger T.T."/>
            <person name="Ritchie M.G."/>
            <person name="Robin C."/>
            <person name="Rogers Y.H."/>
            <person name="Rohde C."/>
            <person name="Rozas J."/>
            <person name="Rubenfield M.J."/>
            <person name="Ruiz A."/>
            <person name="Russo S."/>
            <person name="Salzberg S.L."/>
            <person name="Sanchez-Gracia A."/>
            <person name="Saranga D.J."/>
            <person name="Sato H."/>
            <person name="Schaeffer S.W."/>
            <person name="Schatz M.C."/>
            <person name="Schlenke T."/>
            <person name="Schwartz R."/>
            <person name="Segarra C."/>
            <person name="Singh R.S."/>
            <person name="Sirot L."/>
            <person name="Sirota M."/>
            <person name="Sisneros N.B."/>
            <person name="Smith C.D."/>
            <person name="Smith T.F."/>
            <person name="Spieth J."/>
            <person name="Stage D.E."/>
            <person name="Stark A."/>
            <person name="Stephan W."/>
            <person name="Strausberg R.L."/>
            <person name="Strempel S."/>
            <person name="Sturgill D."/>
            <person name="Sutton G."/>
            <person name="Sutton G.G."/>
            <person name="Tao W."/>
            <person name="Teichmann S."/>
            <person name="Tobari Y.N."/>
            <person name="Tomimura Y."/>
            <person name="Tsolas J.M."/>
            <person name="Valente V.L."/>
            <person name="Venter E."/>
            <person name="Venter J.C."/>
            <person name="Vicario S."/>
            <person name="Vieira F.G."/>
            <person name="Vilella A.J."/>
            <person name="Villasante A."/>
            <person name="Walenz B."/>
            <person name="Wang J."/>
            <person name="Wasserman M."/>
            <person name="Watts T."/>
            <person name="Wilson D."/>
            <person name="Wilson R.K."/>
            <person name="Wing R.A."/>
            <person name="Wolfner M.F."/>
            <person name="Wong A."/>
            <person name="Wong G.K."/>
            <person name="Wu C.I."/>
            <person name="Wu G."/>
            <person name="Yamamoto D."/>
            <person name="Yang H.P."/>
            <person name="Yang S.P."/>
            <person name="Yorke J.A."/>
            <person name="Yoshida K."/>
            <person name="Zdobnov E."/>
            <person name="Zhang P."/>
            <person name="Zhang Y."/>
            <person name="Zimin A.V."/>
            <person name="Baldwin J."/>
            <person name="Abdouelleil A."/>
            <person name="Abdulkadir J."/>
            <person name="Abebe A."/>
            <person name="Abera B."/>
            <person name="Abreu J."/>
            <person name="Acer S.C."/>
            <person name="Aftuck L."/>
            <person name="Alexander A."/>
            <person name="An P."/>
            <person name="Anderson E."/>
            <person name="Anderson S."/>
            <person name="Arachi H."/>
            <person name="Azer M."/>
            <person name="Bachantsang P."/>
            <person name="Barry A."/>
            <person name="Bayul T."/>
            <person name="Berlin A."/>
            <person name="Bessette D."/>
            <person name="Bloom T."/>
            <person name="Blye J."/>
            <person name="Boguslavskiy L."/>
            <person name="Bonnet C."/>
            <person name="Boukhgalter B."/>
            <person name="Bourzgui I."/>
            <person name="Brown A."/>
            <person name="Cahill P."/>
            <person name="Channer S."/>
            <person name="Cheshatsang Y."/>
            <person name="Chuda L."/>
            <person name="Citroen M."/>
            <person name="Collymore A."/>
            <person name="Cooke P."/>
            <person name="Costello M."/>
            <person name="D'Aco K."/>
            <person name="Daza R."/>
            <person name="De Haan G."/>
            <person name="DeGray S."/>
            <person name="DeMaso C."/>
            <person name="Dhargay N."/>
            <person name="Dooley K."/>
            <person name="Dooley E."/>
            <person name="Doricent M."/>
            <person name="Dorje P."/>
            <person name="Dorjee K."/>
            <person name="Dupes A."/>
            <person name="Elong R."/>
            <person name="Falk J."/>
            <person name="Farina A."/>
            <person name="Faro S."/>
            <person name="Ferguson D."/>
            <person name="Fisher S."/>
            <person name="Foley C.D."/>
            <person name="Franke A."/>
            <person name="Friedrich D."/>
            <person name="Gadbois L."/>
            <person name="Gearin G."/>
            <person name="Gearin C.R."/>
            <person name="Giannoukos G."/>
            <person name="Goode T."/>
            <person name="Graham J."/>
            <person name="Grandbois E."/>
            <person name="Grewal S."/>
            <person name="Gyaltsen K."/>
            <person name="Hafez N."/>
            <person name="Hagos B."/>
            <person name="Hall J."/>
            <person name="Henson C."/>
            <person name="Hollinger A."/>
            <person name="Honan T."/>
            <person name="Huard M.D."/>
            <person name="Hughes L."/>
            <person name="Hurhula B."/>
            <person name="Husby M.E."/>
            <person name="Kamat A."/>
            <person name="Kanga B."/>
            <person name="Kashin S."/>
            <person name="Khazanovich D."/>
            <person name="Kisner P."/>
            <person name="Lance K."/>
            <person name="Lara M."/>
            <person name="Lee W."/>
            <person name="Lennon N."/>
            <person name="Letendre F."/>
            <person name="LeVine R."/>
            <person name="Lipovsky A."/>
            <person name="Liu X."/>
            <person name="Liu J."/>
            <person name="Liu S."/>
            <person name="Lokyitsang T."/>
            <person name="Lokyitsang Y."/>
            <person name="Lubonja R."/>
            <person name="Lui A."/>
            <person name="MacDonald P."/>
            <person name="Magnisalis V."/>
            <person name="Maru K."/>
            <person name="Matthews C."/>
            <person name="McCusker W."/>
            <person name="McDonough S."/>
            <person name="Mehta T."/>
            <person name="Meldrim J."/>
            <person name="Meneus L."/>
            <person name="Mihai O."/>
            <person name="Mihalev A."/>
            <person name="Mihova T."/>
            <person name="Mittelman R."/>
            <person name="Mlenga V."/>
            <person name="Montmayeur A."/>
            <person name="Mulrain L."/>
            <person name="Navidi A."/>
            <person name="Naylor J."/>
            <person name="Negash T."/>
            <person name="Nguyen T."/>
            <person name="Nguyen N."/>
            <person name="Nicol R."/>
            <person name="Norbu C."/>
            <person name="Norbu N."/>
            <person name="Novod N."/>
            <person name="O'Neill B."/>
            <person name="Osman S."/>
            <person name="Markiewicz E."/>
            <person name="Oyono O.L."/>
            <person name="Patti C."/>
            <person name="Phunkhang P."/>
            <person name="Pierre F."/>
            <person name="Priest M."/>
            <person name="Raghuraman S."/>
            <person name="Rege F."/>
            <person name="Reyes R."/>
            <person name="Rise C."/>
            <person name="Rogov P."/>
            <person name="Ross K."/>
            <person name="Ryan E."/>
            <person name="Settipalli S."/>
            <person name="Shea T."/>
            <person name="Sherpa N."/>
            <person name="Shi L."/>
            <person name="Shih D."/>
            <person name="Sparrow T."/>
            <person name="Spaulding J."/>
            <person name="Stalker J."/>
            <person name="Stange-Thomann N."/>
            <person name="Stavropoulos S."/>
            <person name="Stone C."/>
            <person name="Strader C."/>
            <person name="Tesfaye S."/>
            <person name="Thomson T."/>
            <person name="Thoulutsang Y."/>
            <person name="Thoulutsang D."/>
            <person name="Topham K."/>
            <person name="Topping I."/>
            <person name="Tsamla T."/>
            <person name="Vassiliev H."/>
            <person name="Vo A."/>
            <person name="Wangchuk T."/>
            <person name="Wangdi T."/>
            <person name="Weiand M."/>
            <person name="Wilkinson J."/>
            <person name="Wilson A."/>
            <person name="Yadav S."/>
            <person name="Young G."/>
            <person name="Yu Q."/>
            <person name="Zembek L."/>
            <person name="Zhong D."/>
            <person name="Zimmer A."/>
            <person name="Zwirko Z."/>
            <person name="Jaffe D.B."/>
            <person name="Alvarez P."/>
            <person name="Brockman W."/>
            <person name="Butler J."/>
            <person name="Chin C."/>
            <person name="Gnerre S."/>
            <person name="Grabherr M."/>
            <person name="Kleber M."/>
            <person name="Mauceli E."/>
            <person name="MacCallum I."/>
        </authorList>
    </citation>
    <scope>NUCLEOTIDE SEQUENCE [LARGE SCALE GENOMIC DNA]</scope>
    <source>
        <strain evidence="12">Tucson 15287-2541.00</strain>
    </source>
</reference>
<dbReference type="PROSITE" id="PS50068">
    <property type="entry name" value="LDLRA_2"/>
    <property type="match status" value="3"/>
</dbReference>
<dbReference type="InterPro" id="IPR035976">
    <property type="entry name" value="Sushi/SCR/CCP_sf"/>
</dbReference>
<dbReference type="CDD" id="cd00112">
    <property type="entry name" value="LDLa"/>
    <property type="match status" value="2"/>
</dbReference>
<evidence type="ECO:0000256" key="6">
    <source>
        <dbReference type="ARBA" id="ARBA00023136"/>
    </source>
</evidence>
<dbReference type="GO" id="GO:0005886">
    <property type="term" value="C:plasma membrane"/>
    <property type="evidence" value="ECO:0007669"/>
    <property type="project" value="TreeGrafter"/>
</dbReference>
<dbReference type="PhylomeDB" id="B4JF94"/>
<dbReference type="PRINTS" id="PR00261">
    <property type="entry name" value="LDLRECEPTOR"/>
</dbReference>
<feature type="disulfide bond" evidence="8">
    <location>
        <begin position="104"/>
        <end position="122"/>
    </location>
</feature>
<dbReference type="SUPFAM" id="SSF57424">
    <property type="entry name" value="LDL receptor-like module"/>
    <property type="match status" value="3"/>
</dbReference>
<evidence type="ECO:0000256" key="5">
    <source>
        <dbReference type="ARBA" id="ARBA00022989"/>
    </source>
</evidence>
<dbReference type="PROSITE" id="PS01209">
    <property type="entry name" value="LDLRA_1"/>
    <property type="match status" value="2"/>
</dbReference>
<dbReference type="Gene3D" id="2.10.70.10">
    <property type="entry name" value="Complement Module, domain 1"/>
    <property type="match status" value="1"/>
</dbReference>
<comment type="subcellular location">
    <subcellularLocation>
        <location evidence="2">Endomembrane system</location>
    </subcellularLocation>
    <subcellularLocation>
        <location evidence="1">Membrane</location>
        <topology evidence="1">Single-pass membrane protein</topology>
    </subcellularLocation>
</comment>
<dbReference type="Pfam" id="PF00084">
    <property type="entry name" value="Sushi"/>
    <property type="match status" value="1"/>
</dbReference>
<dbReference type="InterPro" id="IPR000436">
    <property type="entry name" value="Sushi_SCR_CCP_dom"/>
</dbReference>
<evidence type="ECO:0000256" key="9">
    <source>
        <dbReference type="PROSITE-ProRule" id="PRU00302"/>
    </source>
</evidence>
<evidence type="ECO:0000256" key="7">
    <source>
        <dbReference type="ARBA" id="ARBA00023157"/>
    </source>
</evidence>
<keyword evidence="9" id="KW-0768">Sushi</keyword>
<dbReference type="eggNOG" id="KOG3627">
    <property type="taxonomic scope" value="Eukaryota"/>
</dbReference>
<accession>B4JF94</accession>
<dbReference type="Pfam" id="PF00057">
    <property type="entry name" value="Ldl_recept_a"/>
    <property type="match status" value="2"/>
</dbReference>
<dbReference type="CDD" id="cd00033">
    <property type="entry name" value="CCP"/>
    <property type="match status" value="1"/>
</dbReference>
<keyword evidence="12" id="KW-1185">Reference proteome</keyword>
<feature type="disulfide bond" evidence="8">
    <location>
        <begin position="97"/>
        <end position="109"/>
    </location>
</feature>
<dbReference type="InterPro" id="IPR036055">
    <property type="entry name" value="LDL_receptor-like_sf"/>
</dbReference>
<dbReference type="GO" id="GO:0012505">
    <property type="term" value="C:endomembrane system"/>
    <property type="evidence" value="ECO:0007669"/>
    <property type="project" value="UniProtKB-SubCell"/>
</dbReference>
<keyword evidence="5" id="KW-1133">Transmembrane helix</keyword>
<dbReference type="OrthoDB" id="2019384at2759"/>
<dbReference type="InterPro" id="IPR023415">
    <property type="entry name" value="LDLR_class-A_CS"/>
</dbReference>
<dbReference type="SMART" id="SM00192">
    <property type="entry name" value="LDLa"/>
    <property type="match status" value="3"/>
</dbReference>
<evidence type="ECO:0000256" key="1">
    <source>
        <dbReference type="ARBA" id="ARBA00004167"/>
    </source>
</evidence>
<proteinExistence type="predicted"/>
<dbReference type="PANTHER" id="PTHR24270">
    <property type="entry name" value="LOW-DENSITY LIPOPROTEIN RECEPTOR-RELATED"/>
    <property type="match status" value="1"/>
</dbReference>
<dbReference type="GO" id="GO:0016192">
    <property type="term" value="P:vesicle-mediated transport"/>
    <property type="evidence" value="ECO:0007669"/>
    <property type="project" value="UniProtKB-ARBA"/>
</dbReference>
<protein>
    <submittedName>
        <fullName evidence="11">GH18308</fullName>
    </submittedName>
</protein>
<dbReference type="HOGENOM" id="CLU_062909_0_0_1"/>
<organism evidence="12">
    <name type="scientific">Drosophila grimshawi</name>
    <name type="common">Hawaiian fruit fly</name>
    <name type="synonym">Idiomyia grimshawi</name>
    <dbReference type="NCBI Taxonomy" id="7222"/>
    <lineage>
        <taxon>Eukaryota</taxon>
        <taxon>Metazoa</taxon>
        <taxon>Ecdysozoa</taxon>
        <taxon>Arthropoda</taxon>
        <taxon>Hexapoda</taxon>
        <taxon>Insecta</taxon>
        <taxon>Pterygota</taxon>
        <taxon>Neoptera</taxon>
        <taxon>Endopterygota</taxon>
        <taxon>Diptera</taxon>
        <taxon>Brachycera</taxon>
        <taxon>Muscomorpha</taxon>
        <taxon>Ephydroidea</taxon>
        <taxon>Drosophilidae</taxon>
        <taxon>Drosophila</taxon>
        <taxon>Hawaiian Drosophila</taxon>
    </lineage>
</organism>
<evidence type="ECO:0000259" key="10">
    <source>
        <dbReference type="PROSITE" id="PS50923"/>
    </source>
</evidence>
<keyword evidence="4" id="KW-0677">Repeat</keyword>
<keyword evidence="7 8" id="KW-1015">Disulfide bond</keyword>
<feature type="disulfide bond" evidence="8">
    <location>
        <begin position="8"/>
        <end position="26"/>
    </location>
</feature>
<sequence>MECIERHCAYGACFKRSQMCDDIPNCWDGTDENWFECFPDENSVFEKLVGDCRNPNFPQFQCKESKECLLESQQCNGVADCSDKSDESHEYCSRILCREDSFVCAYGACIRKSEACNHVVDCHDGSDELGAICKKWHNITSNEKWYVERRQIEHETLIPIPTTETKPQTTGKRCNVTGTALRLRTMYNDPPYMGNGTISHQTTVRLSCTQNHFLMGDDVNACDNGQWKAPWPECVRVCRRHTIINDPSIRASCINDNNIIDCVSDPLVVGSRAIVQCAPGYKSSGTIAQIIL</sequence>
<evidence type="ECO:0000256" key="2">
    <source>
        <dbReference type="ARBA" id="ARBA00004308"/>
    </source>
</evidence>
<evidence type="ECO:0000313" key="12">
    <source>
        <dbReference type="Proteomes" id="UP000001070"/>
    </source>
</evidence>
<comment type="caution">
    <text evidence="9">Lacks conserved residue(s) required for the propagation of feature annotation.</text>
</comment>